<protein>
    <submittedName>
        <fullName evidence="3">Haloalkane dehalogenase</fullName>
    </submittedName>
</protein>
<dbReference type="EMBL" id="QBKQ01000001">
    <property type="protein sequence ID" value="PTX44624.1"/>
    <property type="molecule type" value="Genomic_DNA"/>
</dbReference>
<dbReference type="GO" id="GO:0016787">
    <property type="term" value="F:hydrolase activity"/>
    <property type="evidence" value="ECO:0007669"/>
    <property type="project" value="UniProtKB-KW"/>
</dbReference>
<sequence length="297" mass="34283">MEVLKTDPERFKSIPDFPYQENYVNFGTCDMHYIDEGEGEVILALHGEPTWSYLYRKFIPVLKDYRFIAPDMLGFGKSDKPVGWKNYTFDLHFRSLKNFIDKLELNDITLIVQDWGGLLGLSLLGEYPERFKRVVILNTFLPKGKKLPWYFRLWQLYARYHPALSAGRIVKFASFGKISKEVRKAYDSPFPSKKYKDGAKAFPQLVPSSPDDEGVDRMIKARKVLSEWNKPALIMFSDKDPVFSGLENFFHKLIPGSIGKKPIIIKGAGHFLQEEKGEEIAGYIDRFMKGEKLESDS</sequence>
<dbReference type="InterPro" id="IPR029058">
    <property type="entry name" value="AB_hydrolase_fold"/>
</dbReference>
<dbReference type="AlphaFoldDB" id="A0A2T6ALC3"/>
<evidence type="ECO:0000256" key="1">
    <source>
        <dbReference type="ARBA" id="ARBA00022801"/>
    </source>
</evidence>
<dbReference type="Gene3D" id="3.40.50.1820">
    <property type="entry name" value="alpha/beta hydrolase"/>
    <property type="match status" value="1"/>
</dbReference>
<dbReference type="OrthoDB" id="9773293at2"/>
<dbReference type="InterPro" id="IPR000073">
    <property type="entry name" value="AB_hydrolase_1"/>
</dbReference>
<dbReference type="Proteomes" id="UP000244174">
    <property type="component" value="Unassembled WGS sequence"/>
</dbReference>
<evidence type="ECO:0000313" key="3">
    <source>
        <dbReference type="EMBL" id="PTX44624.1"/>
    </source>
</evidence>
<reference evidence="3 4" key="1">
    <citation type="submission" date="2018-04" db="EMBL/GenBank/DDBJ databases">
        <title>Genomic Encyclopedia of Archaeal and Bacterial Type Strains, Phase II (KMG-II): from individual species to whole genera.</title>
        <authorList>
            <person name="Goeker M."/>
        </authorList>
    </citation>
    <scope>NUCLEOTIDE SEQUENCE [LARGE SCALE GENOMIC DNA]</scope>
    <source>
        <strain evidence="3 4">DSM 23082</strain>
    </source>
</reference>
<dbReference type="PRINTS" id="PR00412">
    <property type="entry name" value="EPOXHYDRLASE"/>
</dbReference>
<keyword evidence="4" id="KW-1185">Reference proteome</keyword>
<dbReference type="PANTHER" id="PTHR43329">
    <property type="entry name" value="EPOXIDE HYDROLASE"/>
    <property type="match status" value="1"/>
</dbReference>
<dbReference type="SUPFAM" id="SSF53474">
    <property type="entry name" value="alpha/beta-Hydrolases"/>
    <property type="match status" value="1"/>
</dbReference>
<proteinExistence type="predicted"/>
<dbReference type="Pfam" id="PF00561">
    <property type="entry name" value="Abhydrolase_1"/>
    <property type="match status" value="1"/>
</dbReference>
<dbReference type="PRINTS" id="PR00111">
    <property type="entry name" value="ABHYDROLASE"/>
</dbReference>
<dbReference type="NCBIfam" id="NF002043">
    <property type="entry name" value="PRK00870.1"/>
    <property type="match status" value="1"/>
</dbReference>
<keyword evidence="1" id="KW-0378">Hydrolase</keyword>
<dbReference type="InterPro" id="IPR000639">
    <property type="entry name" value="Epox_hydrolase-like"/>
</dbReference>
<name>A0A2T6ALC3_9FLAO</name>
<accession>A0A2T6ALC3</accession>
<dbReference type="RefSeq" id="WP_108170568.1">
    <property type="nucleotide sequence ID" value="NZ_QBKQ01000001.1"/>
</dbReference>
<feature type="domain" description="AB hydrolase-1" evidence="2">
    <location>
        <begin position="41"/>
        <end position="276"/>
    </location>
</feature>
<evidence type="ECO:0000313" key="4">
    <source>
        <dbReference type="Proteomes" id="UP000244174"/>
    </source>
</evidence>
<evidence type="ECO:0000259" key="2">
    <source>
        <dbReference type="Pfam" id="PF00561"/>
    </source>
</evidence>
<gene>
    <name evidence="3" type="ORF">C8P64_0606</name>
</gene>
<organism evidence="3 4">
    <name type="scientific">Christiangramia gaetbulicola</name>
    <dbReference type="NCBI Taxonomy" id="703340"/>
    <lineage>
        <taxon>Bacteria</taxon>
        <taxon>Pseudomonadati</taxon>
        <taxon>Bacteroidota</taxon>
        <taxon>Flavobacteriia</taxon>
        <taxon>Flavobacteriales</taxon>
        <taxon>Flavobacteriaceae</taxon>
        <taxon>Christiangramia</taxon>
    </lineage>
</organism>
<comment type="caution">
    <text evidence="3">The sequence shown here is derived from an EMBL/GenBank/DDBJ whole genome shotgun (WGS) entry which is preliminary data.</text>
</comment>